<keyword evidence="3" id="KW-1185">Reference proteome</keyword>
<evidence type="ECO:0000256" key="1">
    <source>
        <dbReference type="SAM" id="MobiDB-lite"/>
    </source>
</evidence>
<organism evidence="2 3">
    <name type="scientific">Mycena rosella</name>
    <name type="common">Pink bonnet</name>
    <name type="synonym">Agaricus rosellus</name>
    <dbReference type="NCBI Taxonomy" id="1033263"/>
    <lineage>
        <taxon>Eukaryota</taxon>
        <taxon>Fungi</taxon>
        <taxon>Dikarya</taxon>
        <taxon>Basidiomycota</taxon>
        <taxon>Agaricomycotina</taxon>
        <taxon>Agaricomycetes</taxon>
        <taxon>Agaricomycetidae</taxon>
        <taxon>Agaricales</taxon>
        <taxon>Marasmiineae</taxon>
        <taxon>Mycenaceae</taxon>
        <taxon>Mycena</taxon>
    </lineage>
</organism>
<gene>
    <name evidence="2" type="ORF">B0H17DRAFT_1133461</name>
</gene>
<dbReference type="AlphaFoldDB" id="A0AAD7DHK3"/>
<proteinExistence type="predicted"/>
<comment type="caution">
    <text evidence="2">The sequence shown here is derived from an EMBL/GenBank/DDBJ whole genome shotgun (WGS) entry which is preliminary data.</text>
</comment>
<evidence type="ECO:0000313" key="2">
    <source>
        <dbReference type="EMBL" id="KAJ7691936.1"/>
    </source>
</evidence>
<reference evidence="2" key="1">
    <citation type="submission" date="2023-03" db="EMBL/GenBank/DDBJ databases">
        <title>Massive genome expansion in bonnet fungi (Mycena s.s.) driven by repeated elements and novel gene families across ecological guilds.</title>
        <authorList>
            <consortium name="Lawrence Berkeley National Laboratory"/>
            <person name="Harder C.B."/>
            <person name="Miyauchi S."/>
            <person name="Viragh M."/>
            <person name="Kuo A."/>
            <person name="Thoen E."/>
            <person name="Andreopoulos B."/>
            <person name="Lu D."/>
            <person name="Skrede I."/>
            <person name="Drula E."/>
            <person name="Henrissat B."/>
            <person name="Morin E."/>
            <person name="Kohler A."/>
            <person name="Barry K."/>
            <person name="LaButti K."/>
            <person name="Morin E."/>
            <person name="Salamov A."/>
            <person name="Lipzen A."/>
            <person name="Mereny Z."/>
            <person name="Hegedus B."/>
            <person name="Baldrian P."/>
            <person name="Stursova M."/>
            <person name="Weitz H."/>
            <person name="Taylor A."/>
            <person name="Grigoriev I.V."/>
            <person name="Nagy L.G."/>
            <person name="Martin F."/>
            <person name="Kauserud H."/>
        </authorList>
    </citation>
    <scope>NUCLEOTIDE SEQUENCE</scope>
    <source>
        <strain evidence="2">CBHHK067</strain>
    </source>
</reference>
<accession>A0AAD7DHK3</accession>
<feature type="region of interest" description="Disordered" evidence="1">
    <location>
        <begin position="1"/>
        <end position="28"/>
    </location>
</feature>
<evidence type="ECO:0000313" key="3">
    <source>
        <dbReference type="Proteomes" id="UP001221757"/>
    </source>
</evidence>
<dbReference type="Proteomes" id="UP001221757">
    <property type="component" value="Unassembled WGS sequence"/>
</dbReference>
<protein>
    <submittedName>
        <fullName evidence="2">Uncharacterized protein</fullName>
    </submittedName>
</protein>
<dbReference type="EMBL" id="JARKIE010000055">
    <property type="protein sequence ID" value="KAJ7691936.1"/>
    <property type="molecule type" value="Genomic_DNA"/>
</dbReference>
<sequence length="345" mass="37512">MFGYHTGTPYSGGEERGAQTPSVHKATDMRQSQRLARYSLMQREIAGYIASHPGTRGLAAVTCAAAKLLLPDVLDLGTGWCTHMVRGLIPSLSALNSPSFETQTDIQSVWEALYTTTSHAATLPFVPTFRRRMIGYNGIGIFSGMALWEFGVSFRCFFSLGENTGLFPKRINLPTWANKIYSRHFSARNILHATTSTAPPDPPPLFLGALLTVPIICSRYCISFPGRACMTNGCLALARRPFNLCINSTHPFLRFCESNTAIRNPGRFAGIIDTRVNSRAYSEISPGRKRFAAAQLRGGRWAAGRARLSWGAYPDGAAVGLLACSQGAPYALKLGGDGWPTPCLP</sequence>
<name>A0AAD7DHK3_MYCRO</name>